<feature type="domain" description="PPE" evidence="2">
    <location>
        <begin position="3"/>
        <end position="162"/>
    </location>
</feature>
<evidence type="ECO:0000256" key="1">
    <source>
        <dbReference type="ARBA" id="ARBA00010652"/>
    </source>
</evidence>
<gene>
    <name evidence="4" type="ORF">B8W67_16270</name>
</gene>
<evidence type="ECO:0000259" key="2">
    <source>
        <dbReference type="Pfam" id="PF00823"/>
    </source>
</evidence>
<dbReference type="InterPro" id="IPR000030">
    <property type="entry name" value="PPE_dom"/>
</dbReference>
<dbReference type="Gene3D" id="1.20.1260.20">
    <property type="entry name" value="PPE superfamily"/>
    <property type="match status" value="1"/>
</dbReference>
<dbReference type="AlphaFoldDB" id="A0A7I7SIG5"/>
<organism evidence="4 5">
    <name type="scientific">Mycolicibacillus koreensis</name>
    <dbReference type="NCBI Taxonomy" id="1069220"/>
    <lineage>
        <taxon>Bacteria</taxon>
        <taxon>Bacillati</taxon>
        <taxon>Actinomycetota</taxon>
        <taxon>Actinomycetes</taxon>
        <taxon>Mycobacteriales</taxon>
        <taxon>Mycobacteriaceae</taxon>
        <taxon>Mycolicibacillus</taxon>
    </lineage>
</organism>
<dbReference type="InterPro" id="IPR022171">
    <property type="entry name" value="PPE_C"/>
</dbReference>
<dbReference type="EMBL" id="NCXO01000044">
    <property type="protein sequence ID" value="OSC31447.1"/>
    <property type="molecule type" value="Genomic_DNA"/>
</dbReference>
<name>A0A7I7SIG5_9MYCO</name>
<dbReference type="OrthoDB" id="4760887at2"/>
<dbReference type="FunFam" id="1.20.1260.20:FF:000001">
    <property type="entry name" value="PPE family protein PPE41"/>
    <property type="match status" value="1"/>
</dbReference>
<dbReference type="Pfam" id="PF00823">
    <property type="entry name" value="PPE"/>
    <property type="match status" value="1"/>
</dbReference>
<feature type="domain" description="PPE family C-terminal" evidence="3">
    <location>
        <begin position="301"/>
        <end position="374"/>
    </location>
</feature>
<dbReference type="Pfam" id="PF12484">
    <property type="entry name" value="PPE-SVP"/>
    <property type="match status" value="1"/>
</dbReference>
<accession>A0A7I7SIG5</accession>
<evidence type="ECO:0000259" key="3">
    <source>
        <dbReference type="Pfam" id="PF12484"/>
    </source>
</evidence>
<comment type="similarity">
    <text evidence="1">Belongs to the mycobacterial PPE family.</text>
</comment>
<dbReference type="PANTHER" id="PTHR46766">
    <property type="entry name" value="GLUTAMINE-RICH PROTEIN 2"/>
    <property type="match status" value="1"/>
</dbReference>
<sequence>MIDFAVLPPEINSARMYAGPGSGPLLTASAAWDALGAALQSELVSYSTAVSGLAAEWQGPSSVAMAASAARFLQWVTTTAAQVEQTGIQAKAAAVAFETAFAATVPPPLIAANRSLLMTLVATNILGQNTPAIMATEAHYLEMWAQDAAAMLGYAGASATATGAVTPFTPPQQNTNPAGVAGQAGAVAQSEGSSVADTVQSVLADLGSSGLQASSPSDVISNVSGLMSPASDGGSLLSSVASLGMSAGSMSPAAQSASSIADGGALALLPGVSGIGSLTGVAGSAGSAGLGASSLGAGNVTASLGRAVPIGGLSAPAAWGTTAPAVSPATATLTSAAGSAAGNGPGGMLGGVPLAGTAARGNTGAAPRFDFHPESHPVMPRMAAGG</sequence>
<dbReference type="PANTHER" id="PTHR46766:SF1">
    <property type="entry name" value="GLUTAMINE-RICH PROTEIN 2"/>
    <property type="match status" value="1"/>
</dbReference>
<protein>
    <submittedName>
        <fullName evidence="4">Uncharacterized protein</fullName>
    </submittedName>
</protein>
<reference evidence="4 5" key="1">
    <citation type="submission" date="2017-04" db="EMBL/GenBank/DDBJ databases">
        <title>The new phylogeny of genus Mycobacterium.</title>
        <authorList>
            <person name="Tortoli E."/>
            <person name="Trovato A."/>
            <person name="Cirillo D.M."/>
        </authorList>
    </citation>
    <scope>NUCLEOTIDE SEQUENCE [LARGE SCALE GENOMIC DNA]</scope>
    <source>
        <strain evidence="4 5">KCTC 19819</strain>
    </source>
</reference>
<comment type="caution">
    <text evidence="4">The sequence shown here is derived from an EMBL/GenBank/DDBJ whole genome shotgun (WGS) entry which is preliminary data.</text>
</comment>
<dbReference type="GO" id="GO:0052572">
    <property type="term" value="P:response to host immune response"/>
    <property type="evidence" value="ECO:0007669"/>
    <property type="project" value="TreeGrafter"/>
</dbReference>
<keyword evidence="5" id="KW-1185">Reference proteome</keyword>
<dbReference type="Proteomes" id="UP000193577">
    <property type="component" value="Unassembled WGS sequence"/>
</dbReference>
<dbReference type="RefSeq" id="WP_085305006.1">
    <property type="nucleotide sequence ID" value="NZ_AP022594.1"/>
</dbReference>
<proteinExistence type="inferred from homology"/>
<evidence type="ECO:0000313" key="4">
    <source>
        <dbReference type="EMBL" id="OSC31447.1"/>
    </source>
</evidence>
<dbReference type="InterPro" id="IPR038332">
    <property type="entry name" value="PPE_sf"/>
</dbReference>
<evidence type="ECO:0000313" key="5">
    <source>
        <dbReference type="Proteomes" id="UP000193577"/>
    </source>
</evidence>
<dbReference type="SUPFAM" id="SSF140459">
    <property type="entry name" value="PE/PPE dimer-like"/>
    <property type="match status" value="1"/>
</dbReference>